<evidence type="ECO:0000256" key="9">
    <source>
        <dbReference type="SAM" id="MobiDB-lite"/>
    </source>
</evidence>
<evidence type="ECO:0000259" key="10">
    <source>
        <dbReference type="PROSITE" id="PS50980"/>
    </source>
</evidence>
<feature type="region of interest" description="Disordered" evidence="9">
    <location>
        <begin position="560"/>
        <end position="579"/>
    </location>
</feature>
<evidence type="ECO:0000256" key="5">
    <source>
        <dbReference type="ARBA" id="ARBA00041138"/>
    </source>
</evidence>
<dbReference type="VEuPathDB" id="VectorBase:GMOY007208"/>
<dbReference type="CDD" id="cd01049">
    <property type="entry name" value="RNRR2"/>
    <property type="match status" value="1"/>
</dbReference>
<dbReference type="EnsemblMetazoa" id="GMOY007208-RA">
    <property type="protein sequence ID" value="GMOY007208-PA"/>
    <property type="gene ID" value="GMOY007208"/>
</dbReference>
<dbReference type="SUPFAM" id="SSF52096">
    <property type="entry name" value="ClpP/crotonase"/>
    <property type="match status" value="2"/>
</dbReference>
<dbReference type="NCBIfam" id="NF007186">
    <property type="entry name" value="PRK09614.1-5"/>
    <property type="match status" value="1"/>
</dbReference>
<comment type="pathway">
    <text evidence="1">Metabolic intermediate metabolism; propanoyl-CoA degradation; succinyl-CoA from propanoyl-CoA: step 1/3.</text>
</comment>
<comment type="catalytic activity">
    <reaction evidence="7">
        <text>butanoyl-CoA + hydrogencarbonate + ATP = (2S)-ethylmalonyl-CoA + ADP + phosphate + H(+)</text>
        <dbReference type="Rhea" id="RHEA:59520"/>
        <dbReference type="ChEBI" id="CHEBI:15378"/>
        <dbReference type="ChEBI" id="CHEBI:17544"/>
        <dbReference type="ChEBI" id="CHEBI:30616"/>
        <dbReference type="ChEBI" id="CHEBI:43474"/>
        <dbReference type="ChEBI" id="CHEBI:57371"/>
        <dbReference type="ChEBI" id="CHEBI:60909"/>
        <dbReference type="ChEBI" id="CHEBI:456216"/>
    </reaction>
    <physiologicalReaction direction="left-to-right" evidence="7">
        <dbReference type="Rhea" id="RHEA:59521"/>
    </physiologicalReaction>
</comment>
<dbReference type="InterPro" id="IPR051047">
    <property type="entry name" value="AccD/PCCB"/>
</dbReference>
<evidence type="ECO:0000313" key="12">
    <source>
        <dbReference type="EnsemblMetazoa" id="GMOY007208-PA"/>
    </source>
</evidence>
<comment type="catalytic activity">
    <reaction evidence="8">
        <text>propanoyl-CoA + hydrogencarbonate + ATP = (S)-methylmalonyl-CoA + ADP + phosphate + H(+)</text>
        <dbReference type="Rhea" id="RHEA:23720"/>
        <dbReference type="ChEBI" id="CHEBI:15378"/>
        <dbReference type="ChEBI" id="CHEBI:17544"/>
        <dbReference type="ChEBI" id="CHEBI:30616"/>
        <dbReference type="ChEBI" id="CHEBI:43474"/>
        <dbReference type="ChEBI" id="CHEBI:57327"/>
        <dbReference type="ChEBI" id="CHEBI:57392"/>
        <dbReference type="ChEBI" id="CHEBI:456216"/>
        <dbReference type="EC" id="6.4.1.3"/>
    </reaction>
    <physiologicalReaction direction="left-to-right" evidence="8">
        <dbReference type="Rhea" id="RHEA:23721"/>
    </physiologicalReaction>
</comment>
<dbReference type="Pfam" id="PF01039">
    <property type="entry name" value="Carboxyl_trans"/>
    <property type="match status" value="2"/>
</dbReference>
<dbReference type="AlphaFoldDB" id="A0A1B0G1P6"/>
<dbReference type="PROSITE" id="PS50980">
    <property type="entry name" value="COA_CT_NTER"/>
    <property type="match status" value="1"/>
</dbReference>
<dbReference type="InterPro" id="IPR033909">
    <property type="entry name" value="RNR_small"/>
</dbReference>
<organism evidence="12 13">
    <name type="scientific">Glossina morsitans morsitans</name>
    <name type="common">Savannah tsetse fly</name>
    <dbReference type="NCBI Taxonomy" id="37546"/>
    <lineage>
        <taxon>Eukaryota</taxon>
        <taxon>Metazoa</taxon>
        <taxon>Ecdysozoa</taxon>
        <taxon>Arthropoda</taxon>
        <taxon>Hexapoda</taxon>
        <taxon>Insecta</taxon>
        <taxon>Pterygota</taxon>
        <taxon>Neoptera</taxon>
        <taxon>Endopterygota</taxon>
        <taxon>Diptera</taxon>
        <taxon>Brachycera</taxon>
        <taxon>Muscomorpha</taxon>
        <taxon>Hippoboscoidea</taxon>
        <taxon>Glossinidae</taxon>
        <taxon>Glossina</taxon>
    </lineage>
</organism>
<dbReference type="InterPro" id="IPR011763">
    <property type="entry name" value="COA_CT_C"/>
</dbReference>
<dbReference type="InterPro" id="IPR009078">
    <property type="entry name" value="Ferritin-like_SF"/>
</dbReference>
<dbReference type="Gene3D" id="1.10.620.20">
    <property type="entry name" value="Ribonucleotide Reductase, subunit A"/>
    <property type="match status" value="1"/>
</dbReference>
<evidence type="ECO:0000259" key="11">
    <source>
        <dbReference type="PROSITE" id="PS50989"/>
    </source>
</evidence>
<dbReference type="Gene3D" id="3.90.226.10">
    <property type="entry name" value="2-enoyl-CoA Hydratase, Chain A, domain 1"/>
    <property type="match status" value="3"/>
</dbReference>
<protein>
    <recommendedName>
        <fullName evidence="5">Propionyl-CoA carboxylase beta chain, mitochondrial</fullName>
        <ecNumber evidence="3">6.4.1.3</ecNumber>
    </recommendedName>
    <alternativeName>
        <fullName evidence="6">Propanoyl-CoA:carbon dioxide ligase subunit beta</fullName>
    </alternativeName>
</protein>
<dbReference type="PROSITE" id="PS50989">
    <property type="entry name" value="COA_CT_CTER"/>
    <property type="match status" value="1"/>
</dbReference>
<dbReference type="PANTHER" id="PTHR43842:SF4">
    <property type="match status" value="1"/>
</dbReference>
<dbReference type="GO" id="GO:0005739">
    <property type="term" value="C:mitochondrion"/>
    <property type="evidence" value="ECO:0007669"/>
    <property type="project" value="TreeGrafter"/>
</dbReference>
<feature type="compositionally biased region" description="Basic and acidic residues" evidence="9">
    <location>
        <begin position="464"/>
        <end position="483"/>
    </location>
</feature>
<evidence type="ECO:0000256" key="2">
    <source>
        <dbReference type="ARBA" id="ARBA00009303"/>
    </source>
</evidence>
<evidence type="ECO:0000256" key="1">
    <source>
        <dbReference type="ARBA" id="ARBA00005060"/>
    </source>
</evidence>
<dbReference type="InterPro" id="IPR011762">
    <property type="entry name" value="COA_CT_N"/>
</dbReference>
<feature type="domain" description="CoA carboxyltransferase C-terminal" evidence="11">
    <location>
        <begin position="248"/>
        <end position="327"/>
    </location>
</feature>
<dbReference type="EMBL" id="CCAG010010133">
    <property type="status" value="NOT_ANNOTATED_CDS"/>
    <property type="molecule type" value="Genomic_DNA"/>
</dbReference>
<evidence type="ECO:0000256" key="6">
    <source>
        <dbReference type="ARBA" id="ARBA00042797"/>
    </source>
</evidence>
<dbReference type="Pfam" id="PF00268">
    <property type="entry name" value="Ribonuc_red_sm"/>
    <property type="match status" value="1"/>
</dbReference>
<accession>A0A1B0G1P6</accession>
<feature type="compositionally biased region" description="Basic and acidic residues" evidence="9">
    <location>
        <begin position="560"/>
        <end position="570"/>
    </location>
</feature>
<dbReference type="InterPro" id="IPR012348">
    <property type="entry name" value="RNR-like"/>
</dbReference>
<feature type="domain" description="CoA carboxyltransferase N-terminal" evidence="10">
    <location>
        <begin position="1"/>
        <end position="241"/>
    </location>
</feature>
<dbReference type="InterPro" id="IPR034733">
    <property type="entry name" value="AcCoA_carboxyl_beta"/>
</dbReference>
<evidence type="ECO:0000256" key="7">
    <source>
        <dbReference type="ARBA" id="ARBA00048208"/>
    </source>
</evidence>
<comment type="subunit">
    <text evidence="4">The holoenzyme is a dodecamer composed of 6 PCCA/alpha subunits and 6 PCCB/beta subunits.</text>
</comment>
<evidence type="ECO:0000256" key="8">
    <source>
        <dbReference type="ARBA" id="ARBA00049495"/>
    </source>
</evidence>
<dbReference type="Proteomes" id="UP000092444">
    <property type="component" value="Unassembled WGS sequence"/>
</dbReference>
<feature type="compositionally biased region" description="Basic and acidic residues" evidence="9">
    <location>
        <begin position="375"/>
        <end position="390"/>
    </location>
</feature>
<sequence>MLLRLEKKYYGLHHANDFGIQNANFLDDGVVIGHGTIYGRKVFVYSQDFTVFGGSLGASHAKKICKMMDMAINARVPVIGLNDSGGARIQEGVNSLAGYGEIFQRNVNASGVIPQISLIMGPCAGGAVYSPALTDFTFMMKNSSYMFITGPDVVKKVTYEDVSFEDLGGGKIHTSITGPDVVKKVTYEDVSFEDLGGAKIHTSKTGVADFAFNNDVEMLLKMREFFTFLLANNQESPKSAPICNDVDDIDESLNTLIPTNPNTPYDMYELIEKICDERNFFELKPDFARNIITGFGRIEGNTVGIVPNQPMHLAGCLDIDSSRKAARPHEVSLEGRKQKEGTFELRKEEQPKEKLGGNRMRQIKRPTTAPPAAPDSRKELIVLPDAKENPSVDSGYESSLDQGSEYEDISNYQEKKQKENPLYEQREDSGYGSSLNEESVYKEISNYQEKKSKILRENSQSSKSPKEEPIYAIVPKEHIEAKRERKQKQQPQALVPPKPPQVPKKMFTTGQEVRQESKVVIKDKPAVPPKPKNLSRANQKVSTEPKVVGVILKKSAERVPLKSENQDNRKSAQKAAGKAIPKVAAATMKGGANREMGSKVKALKEKFEQNQAKGNANVQLAESKTTPAAQADIDTIGMPESEYQAFLKYDAMRKKYEYMLEFEESKKHDKKHVAKTLAVFGAFTEGLQLFASFAILLNFQRFGKMKGMGQIIAWSARDETLHTNSIIMLFNTFIKENNEIWNDEFKEELYSACRTIVELEDEFIKLAFNFGDVEGLSAEEVRNYIRYVANRRLMQLGLESIYDVNDNPIPWLDEILNGVEHTNFFENRVTEYSRAATQGTWEEAFTENDTNNK</sequence>
<dbReference type="InterPro" id="IPR029045">
    <property type="entry name" value="ClpP/crotonase-like_dom_sf"/>
</dbReference>
<evidence type="ECO:0000256" key="3">
    <source>
        <dbReference type="ARBA" id="ARBA00013050"/>
    </source>
</evidence>
<reference evidence="12" key="1">
    <citation type="submission" date="2020-05" db="UniProtKB">
        <authorList>
            <consortium name="EnsemblMetazoa"/>
        </authorList>
    </citation>
    <scope>IDENTIFICATION</scope>
    <source>
        <strain evidence="12">Yale</strain>
    </source>
</reference>
<dbReference type="PANTHER" id="PTHR43842">
    <property type="entry name" value="PROPIONYL-COA CARBOXYLASE BETA CHAIN"/>
    <property type="match status" value="1"/>
</dbReference>
<dbReference type="InterPro" id="IPR000358">
    <property type="entry name" value="RNR_small_fam"/>
</dbReference>
<dbReference type="GO" id="GO:0016491">
    <property type="term" value="F:oxidoreductase activity"/>
    <property type="evidence" value="ECO:0007669"/>
    <property type="project" value="InterPro"/>
</dbReference>
<name>A0A1B0G1P6_GLOMM</name>
<dbReference type="GO" id="GO:0009263">
    <property type="term" value="P:deoxyribonucleotide biosynthetic process"/>
    <property type="evidence" value="ECO:0007669"/>
    <property type="project" value="InterPro"/>
</dbReference>
<proteinExistence type="inferred from homology"/>
<evidence type="ECO:0000256" key="4">
    <source>
        <dbReference type="ARBA" id="ARBA00038567"/>
    </source>
</evidence>
<feature type="compositionally biased region" description="Basic and acidic residues" evidence="9">
    <location>
        <begin position="413"/>
        <end position="429"/>
    </location>
</feature>
<evidence type="ECO:0000313" key="13">
    <source>
        <dbReference type="Proteomes" id="UP000092444"/>
    </source>
</evidence>
<dbReference type="GO" id="GO:0004658">
    <property type="term" value="F:propionyl-CoA carboxylase activity"/>
    <property type="evidence" value="ECO:0007669"/>
    <property type="project" value="UniProtKB-EC"/>
</dbReference>
<dbReference type="SUPFAM" id="SSF47240">
    <property type="entry name" value="Ferritin-like"/>
    <property type="match status" value="1"/>
</dbReference>
<feature type="region of interest" description="Disordered" evidence="9">
    <location>
        <begin position="326"/>
        <end position="544"/>
    </location>
</feature>
<feature type="compositionally biased region" description="Basic and acidic residues" evidence="9">
    <location>
        <begin position="326"/>
        <end position="356"/>
    </location>
</feature>
<keyword evidence="13" id="KW-1185">Reference proteome</keyword>
<dbReference type="STRING" id="37546.A0A1B0G1P6"/>
<comment type="similarity">
    <text evidence="2">Belongs to the ribonucleoside diphosphate reductase small chain family.</text>
</comment>
<feature type="compositionally biased region" description="Basic and acidic residues" evidence="9">
    <location>
        <begin position="513"/>
        <end position="525"/>
    </location>
</feature>
<dbReference type="EC" id="6.4.1.3" evidence="3"/>